<keyword evidence="1" id="KW-0328">Glycosyltransferase</keyword>
<evidence type="ECO:0000313" key="4">
    <source>
        <dbReference type="Proteomes" id="UP001314170"/>
    </source>
</evidence>
<protein>
    <submittedName>
        <fullName evidence="3">Uncharacterized protein</fullName>
    </submittedName>
</protein>
<dbReference type="InterPro" id="IPR050587">
    <property type="entry name" value="GNT1/Glycosyltrans_8"/>
</dbReference>
<gene>
    <name evidence="3" type="ORF">DCAF_LOCUS15770</name>
</gene>
<dbReference type="SUPFAM" id="SSF53448">
    <property type="entry name" value="Nucleotide-diphospho-sugar transferases"/>
    <property type="match status" value="1"/>
</dbReference>
<dbReference type="EMBL" id="CAWUPB010001160">
    <property type="protein sequence ID" value="CAK7340684.1"/>
    <property type="molecule type" value="Genomic_DNA"/>
</dbReference>
<sequence length="97" mass="11102">MLDADNIFLRKPDELFQCGRLCAVFINPYIFHASLFVLQPSLEVFKDMLHQLEIGKENLDGADRGFISGYFLDLLDMPINATKLLTDNGHGKDWLEK</sequence>
<dbReference type="AlphaFoldDB" id="A0AAV1RVH0"/>
<dbReference type="InterPro" id="IPR029044">
    <property type="entry name" value="Nucleotide-diphossugar_trans"/>
</dbReference>
<organism evidence="3 4">
    <name type="scientific">Dovyalis caffra</name>
    <dbReference type="NCBI Taxonomy" id="77055"/>
    <lineage>
        <taxon>Eukaryota</taxon>
        <taxon>Viridiplantae</taxon>
        <taxon>Streptophyta</taxon>
        <taxon>Embryophyta</taxon>
        <taxon>Tracheophyta</taxon>
        <taxon>Spermatophyta</taxon>
        <taxon>Magnoliopsida</taxon>
        <taxon>eudicotyledons</taxon>
        <taxon>Gunneridae</taxon>
        <taxon>Pentapetalae</taxon>
        <taxon>rosids</taxon>
        <taxon>fabids</taxon>
        <taxon>Malpighiales</taxon>
        <taxon>Salicaceae</taxon>
        <taxon>Flacourtieae</taxon>
        <taxon>Dovyalis</taxon>
    </lineage>
</organism>
<evidence type="ECO:0000313" key="3">
    <source>
        <dbReference type="EMBL" id="CAK7340684.1"/>
    </source>
</evidence>
<accession>A0AAV1RVH0</accession>
<keyword evidence="4" id="KW-1185">Reference proteome</keyword>
<dbReference type="PANTHER" id="PTHR11183">
    <property type="entry name" value="GLYCOGENIN SUBFAMILY MEMBER"/>
    <property type="match status" value="1"/>
</dbReference>
<keyword evidence="1" id="KW-0808">Transferase</keyword>
<dbReference type="Proteomes" id="UP001314170">
    <property type="component" value="Unassembled WGS sequence"/>
</dbReference>
<evidence type="ECO:0000256" key="2">
    <source>
        <dbReference type="ARBA" id="ARBA00023211"/>
    </source>
</evidence>
<dbReference type="Gene3D" id="3.90.550.10">
    <property type="entry name" value="Spore Coat Polysaccharide Biosynthesis Protein SpsA, Chain A"/>
    <property type="match status" value="1"/>
</dbReference>
<reference evidence="3 4" key="1">
    <citation type="submission" date="2024-01" db="EMBL/GenBank/DDBJ databases">
        <authorList>
            <person name="Waweru B."/>
        </authorList>
    </citation>
    <scope>NUCLEOTIDE SEQUENCE [LARGE SCALE GENOMIC DNA]</scope>
</reference>
<comment type="caution">
    <text evidence="3">The sequence shown here is derived from an EMBL/GenBank/DDBJ whole genome shotgun (WGS) entry which is preliminary data.</text>
</comment>
<proteinExistence type="predicted"/>
<dbReference type="GO" id="GO:0016757">
    <property type="term" value="F:glycosyltransferase activity"/>
    <property type="evidence" value="ECO:0007669"/>
    <property type="project" value="UniProtKB-KW"/>
</dbReference>
<evidence type="ECO:0000256" key="1">
    <source>
        <dbReference type="ARBA" id="ARBA00022676"/>
    </source>
</evidence>
<name>A0AAV1RVH0_9ROSI</name>
<keyword evidence="2" id="KW-0464">Manganese</keyword>